<name>A0A1A9UD33_GLOAU</name>
<evidence type="ECO:0000256" key="1">
    <source>
        <dbReference type="SAM" id="Phobius"/>
    </source>
</evidence>
<dbReference type="EnsemblMetazoa" id="GAUT000431-RA">
    <property type="protein sequence ID" value="GAUT000431-PA"/>
    <property type="gene ID" value="GAUT000431"/>
</dbReference>
<dbReference type="VEuPathDB" id="VectorBase:GAUT000431"/>
<evidence type="ECO:0000313" key="2">
    <source>
        <dbReference type="EnsemblMetazoa" id="GAUT000431-PA"/>
    </source>
</evidence>
<proteinExistence type="predicted"/>
<keyword evidence="1" id="KW-0472">Membrane</keyword>
<sequence>MAAETTKKASRVFPITPNIPLTMINMHLKAMFAGFWVVSTGLHCLDMVAFYGGLPIRRSVNKPPTFDSDSTNECLPRKTPVPVQQNIPGNNGFISSTIIHPSRNRRIIFSLHGNVFVEATRLRVEFYSSALTAIID</sequence>
<reference evidence="2" key="1">
    <citation type="submission" date="2020-05" db="UniProtKB">
        <authorList>
            <consortium name="EnsemblMetazoa"/>
        </authorList>
    </citation>
    <scope>IDENTIFICATION</scope>
    <source>
        <strain evidence="2">TTRI</strain>
    </source>
</reference>
<keyword evidence="1" id="KW-1133">Transmembrane helix</keyword>
<organism evidence="2 3">
    <name type="scientific">Glossina austeni</name>
    <name type="common">Savannah tsetse fly</name>
    <dbReference type="NCBI Taxonomy" id="7395"/>
    <lineage>
        <taxon>Eukaryota</taxon>
        <taxon>Metazoa</taxon>
        <taxon>Ecdysozoa</taxon>
        <taxon>Arthropoda</taxon>
        <taxon>Hexapoda</taxon>
        <taxon>Insecta</taxon>
        <taxon>Pterygota</taxon>
        <taxon>Neoptera</taxon>
        <taxon>Endopterygota</taxon>
        <taxon>Diptera</taxon>
        <taxon>Brachycera</taxon>
        <taxon>Muscomorpha</taxon>
        <taxon>Hippoboscoidea</taxon>
        <taxon>Glossinidae</taxon>
        <taxon>Glossina</taxon>
    </lineage>
</organism>
<evidence type="ECO:0000313" key="3">
    <source>
        <dbReference type="Proteomes" id="UP000078200"/>
    </source>
</evidence>
<keyword evidence="1" id="KW-0812">Transmembrane</keyword>
<protein>
    <submittedName>
        <fullName evidence="2">Uncharacterized protein</fullName>
    </submittedName>
</protein>
<accession>A0A1A9UD33</accession>
<keyword evidence="3" id="KW-1185">Reference proteome</keyword>
<feature type="transmembrane region" description="Helical" evidence="1">
    <location>
        <begin position="30"/>
        <end position="54"/>
    </location>
</feature>
<dbReference type="AlphaFoldDB" id="A0A1A9UD33"/>
<dbReference type="Proteomes" id="UP000078200">
    <property type="component" value="Unassembled WGS sequence"/>
</dbReference>